<proteinExistence type="predicted"/>
<dbReference type="GO" id="GO:0000981">
    <property type="term" value="F:DNA-binding transcription factor activity, RNA polymerase II-specific"/>
    <property type="evidence" value="ECO:0007669"/>
    <property type="project" value="InterPro"/>
</dbReference>
<dbReference type="PANTHER" id="PTHR40626">
    <property type="entry name" value="MIP31509P"/>
    <property type="match status" value="1"/>
</dbReference>
<keyword evidence="5" id="KW-0862">Zinc</keyword>
<dbReference type="GO" id="GO:0006351">
    <property type="term" value="P:DNA-templated transcription"/>
    <property type="evidence" value="ECO:0007669"/>
    <property type="project" value="InterPro"/>
</dbReference>
<organism evidence="8 9">
    <name type="scientific">Zasmidium cellare ATCC 36951</name>
    <dbReference type="NCBI Taxonomy" id="1080233"/>
    <lineage>
        <taxon>Eukaryota</taxon>
        <taxon>Fungi</taxon>
        <taxon>Dikarya</taxon>
        <taxon>Ascomycota</taxon>
        <taxon>Pezizomycotina</taxon>
        <taxon>Dothideomycetes</taxon>
        <taxon>Dothideomycetidae</taxon>
        <taxon>Mycosphaerellales</taxon>
        <taxon>Mycosphaerellaceae</taxon>
        <taxon>Zasmidium</taxon>
    </lineage>
</organism>
<evidence type="ECO:0000256" key="6">
    <source>
        <dbReference type="ARBA" id="ARBA00023242"/>
    </source>
</evidence>
<evidence type="ECO:0000256" key="4">
    <source>
        <dbReference type="ARBA" id="ARBA00022771"/>
    </source>
</evidence>
<dbReference type="AlphaFoldDB" id="A0A6A6CAU4"/>
<keyword evidence="6" id="KW-0539">Nucleus</keyword>
<reference evidence="8" key="1">
    <citation type="journal article" date="2020" name="Stud. Mycol.">
        <title>101 Dothideomycetes genomes: a test case for predicting lifestyles and emergence of pathogens.</title>
        <authorList>
            <person name="Haridas S."/>
            <person name="Albert R."/>
            <person name="Binder M."/>
            <person name="Bloem J."/>
            <person name="Labutti K."/>
            <person name="Salamov A."/>
            <person name="Andreopoulos B."/>
            <person name="Baker S."/>
            <person name="Barry K."/>
            <person name="Bills G."/>
            <person name="Bluhm B."/>
            <person name="Cannon C."/>
            <person name="Castanera R."/>
            <person name="Culley D."/>
            <person name="Daum C."/>
            <person name="Ezra D."/>
            <person name="Gonzalez J."/>
            <person name="Henrissat B."/>
            <person name="Kuo A."/>
            <person name="Liang C."/>
            <person name="Lipzen A."/>
            <person name="Lutzoni F."/>
            <person name="Magnuson J."/>
            <person name="Mondo S."/>
            <person name="Nolan M."/>
            <person name="Ohm R."/>
            <person name="Pangilinan J."/>
            <person name="Park H.-J."/>
            <person name="Ramirez L."/>
            <person name="Alfaro M."/>
            <person name="Sun H."/>
            <person name="Tritt A."/>
            <person name="Yoshinaga Y."/>
            <person name="Zwiers L.-H."/>
            <person name="Turgeon B."/>
            <person name="Goodwin S."/>
            <person name="Spatafora J."/>
            <person name="Crous P."/>
            <person name="Grigoriev I."/>
        </authorList>
    </citation>
    <scope>NUCLEOTIDE SEQUENCE</scope>
    <source>
        <strain evidence="8">ATCC 36951</strain>
    </source>
</reference>
<dbReference type="Proteomes" id="UP000799537">
    <property type="component" value="Unassembled WGS sequence"/>
</dbReference>
<dbReference type="Pfam" id="PF04082">
    <property type="entry name" value="Fungal_trans"/>
    <property type="match status" value="1"/>
</dbReference>
<dbReference type="CDD" id="cd12148">
    <property type="entry name" value="fungal_TF_MHR"/>
    <property type="match status" value="1"/>
</dbReference>
<evidence type="ECO:0000259" key="7">
    <source>
        <dbReference type="Pfam" id="PF04082"/>
    </source>
</evidence>
<sequence>MGLDAPFYYVMPEALGNQQIFNESYQDIEPSIIRANWSSKLPTGDPESVHELKRIPCFWTVTQGQHDNIEAELQPYRPALSEFVLPSALALSRYLGGYMEDFQDHQAIIHTATYRLQEASGHPELMLAVCACRALTRYERRSAIRLFRASKVVIDIRNSRNGMTAFNRRQQDTQVQTDDASVAECDLRIAQAAMLLSTFAIMEGKHELINDATSLNYILIDFVRKYGTATSSDSHEHSASWRDWALEESRRRTQCAIFNILNMHTMALDSAPGLLSSLLDCFLPCSTPEWTASTEHDWLNARKFAPEVVSFQQAYAALFDTSEPHSCTHSPLGNLTLISAILQRIYHARQLQVSSIETLRDSDLEEIEIALDRWTHAWKQAPESILDPRNPDASNSFTSTSYLGLAYVRLHATYGARRRLCDWQPRTAGASLYQAPLPQRAPRMEPALLHAAQALATPVKFGIEYMGRKQFHYWDLQNFIWHLEAAVFLSKWFLGFAETCQYNPPSDFELRLISSVTNLVDKGEESIDPGLLPDVEMTIGQTTANIAFSLSRRSAKLWTCLYHKQNSPWGLVDMIGQSLAEYEKLMAGS</sequence>
<evidence type="ECO:0000256" key="1">
    <source>
        <dbReference type="ARBA" id="ARBA00004123"/>
    </source>
</evidence>
<dbReference type="RefSeq" id="XP_033665183.1">
    <property type="nucleotide sequence ID" value="XM_033813335.1"/>
</dbReference>
<dbReference type="InterPro" id="IPR051059">
    <property type="entry name" value="VerF-like"/>
</dbReference>
<name>A0A6A6CAU4_ZASCE</name>
<keyword evidence="2" id="KW-0479">Metal-binding</keyword>
<gene>
    <name evidence="8" type="ORF">M409DRAFT_56578</name>
</gene>
<evidence type="ECO:0000256" key="5">
    <source>
        <dbReference type="ARBA" id="ARBA00022833"/>
    </source>
</evidence>
<evidence type="ECO:0000313" key="9">
    <source>
        <dbReference type="Proteomes" id="UP000799537"/>
    </source>
</evidence>
<evidence type="ECO:0000313" key="8">
    <source>
        <dbReference type="EMBL" id="KAF2164294.1"/>
    </source>
</evidence>
<accession>A0A6A6CAU4</accession>
<dbReference type="GO" id="GO:0008270">
    <property type="term" value="F:zinc ion binding"/>
    <property type="evidence" value="ECO:0007669"/>
    <property type="project" value="UniProtKB-KW"/>
</dbReference>
<evidence type="ECO:0000256" key="2">
    <source>
        <dbReference type="ARBA" id="ARBA00022723"/>
    </source>
</evidence>
<dbReference type="GO" id="GO:0000978">
    <property type="term" value="F:RNA polymerase II cis-regulatory region sequence-specific DNA binding"/>
    <property type="evidence" value="ECO:0007669"/>
    <property type="project" value="InterPro"/>
</dbReference>
<dbReference type="GO" id="GO:0005634">
    <property type="term" value="C:nucleus"/>
    <property type="evidence" value="ECO:0007669"/>
    <property type="project" value="UniProtKB-SubCell"/>
</dbReference>
<dbReference type="GO" id="GO:0000785">
    <property type="term" value="C:chromatin"/>
    <property type="evidence" value="ECO:0007669"/>
    <property type="project" value="TreeGrafter"/>
</dbReference>
<keyword evidence="4" id="KW-0863">Zinc-finger</keyword>
<evidence type="ECO:0000256" key="3">
    <source>
        <dbReference type="ARBA" id="ARBA00022737"/>
    </source>
</evidence>
<dbReference type="InterPro" id="IPR007219">
    <property type="entry name" value="XnlR_reg_dom"/>
</dbReference>
<dbReference type="EMBL" id="ML993604">
    <property type="protein sequence ID" value="KAF2164294.1"/>
    <property type="molecule type" value="Genomic_DNA"/>
</dbReference>
<keyword evidence="9" id="KW-1185">Reference proteome</keyword>
<comment type="subcellular location">
    <subcellularLocation>
        <location evidence="1">Nucleus</location>
    </subcellularLocation>
</comment>
<dbReference type="PANTHER" id="PTHR40626:SF10">
    <property type="entry name" value="C2H2-TYPE DOMAIN-CONTAINING PROTEIN"/>
    <property type="match status" value="1"/>
</dbReference>
<dbReference type="GeneID" id="54566607"/>
<keyword evidence="3" id="KW-0677">Repeat</keyword>
<feature type="domain" description="Xylanolytic transcriptional activator regulatory" evidence="7">
    <location>
        <begin position="174"/>
        <end position="375"/>
    </location>
</feature>
<protein>
    <recommendedName>
        <fullName evidence="7">Xylanolytic transcriptional activator regulatory domain-containing protein</fullName>
    </recommendedName>
</protein>
<dbReference type="OrthoDB" id="654211at2759"/>